<proteinExistence type="predicted"/>
<dbReference type="SUPFAM" id="SSF51735">
    <property type="entry name" value="NAD(P)-binding Rossmann-fold domains"/>
    <property type="match status" value="1"/>
</dbReference>
<organism evidence="1 2">
    <name type="scientific">Deinococcus rubellus</name>
    <dbReference type="NCBI Taxonomy" id="1889240"/>
    <lineage>
        <taxon>Bacteria</taxon>
        <taxon>Thermotogati</taxon>
        <taxon>Deinococcota</taxon>
        <taxon>Deinococci</taxon>
        <taxon>Deinococcales</taxon>
        <taxon>Deinococcaceae</taxon>
        <taxon>Deinococcus</taxon>
    </lineage>
</organism>
<dbReference type="Proteomes" id="UP001060261">
    <property type="component" value="Chromosome"/>
</dbReference>
<gene>
    <name evidence="1" type="ORF">N0D28_02615</name>
</gene>
<reference evidence="1" key="1">
    <citation type="submission" date="2022-09" db="EMBL/GenBank/DDBJ databases">
        <title>genome sequence of Deinococcus rubellus.</title>
        <authorList>
            <person name="Srinivasan S."/>
        </authorList>
    </citation>
    <scope>NUCLEOTIDE SEQUENCE</scope>
    <source>
        <strain evidence="1">Ant6</strain>
    </source>
</reference>
<evidence type="ECO:0000313" key="1">
    <source>
        <dbReference type="EMBL" id="UWX64576.1"/>
    </source>
</evidence>
<dbReference type="EMBL" id="CP104213">
    <property type="protein sequence ID" value="UWX64576.1"/>
    <property type="molecule type" value="Genomic_DNA"/>
</dbReference>
<protein>
    <submittedName>
        <fullName evidence="1">Uncharacterized protein</fullName>
    </submittedName>
</protein>
<sequence>MIPTNALDPALTAQASLPDLIASRGHLLLVGNVARRVISPGPYSATKEAVPSMGESIRREVSAQGVGWPA</sequence>
<keyword evidence="2" id="KW-1185">Reference proteome</keyword>
<dbReference type="InterPro" id="IPR036291">
    <property type="entry name" value="NAD(P)-bd_dom_sf"/>
</dbReference>
<dbReference type="RefSeq" id="WP_260560846.1">
    <property type="nucleotide sequence ID" value="NZ_BAABEC010000072.1"/>
</dbReference>
<evidence type="ECO:0000313" key="2">
    <source>
        <dbReference type="Proteomes" id="UP001060261"/>
    </source>
</evidence>
<accession>A0ABY5YIS0</accession>
<dbReference type="Gene3D" id="3.40.50.720">
    <property type="entry name" value="NAD(P)-binding Rossmann-like Domain"/>
    <property type="match status" value="1"/>
</dbReference>
<name>A0ABY5YIS0_9DEIO</name>